<dbReference type="PANTHER" id="PTHR43649">
    <property type="entry name" value="ARABINOSE-BINDING PROTEIN-RELATED"/>
    <property type="match status" value="1"/>
</dbReference>
<dbReference type="CDD" id="cd13585">
    <property type="entry name" value="PBP2_TMBP_like"/>
    <property type="match status" value="1"/>
</dbReference>
<protein>
    <submittedName>
        <fullName evidence="5">Sugar ABC transporter substrate-binding protein</fullName>
    </submittedName>
</protein>
<dbReference type="PANTHER" id="PTHR43649:SF31">
    <property type="entry name" value="SN-GLYCEROL-3-PHOSPHATE-BINDING PERIPLASMIC PROTEIN UGPB"/>
    <property type="match status" value="1"/>
</dbReference>
<dbReference type="InterPro" id="IPR050490">
    <property type="entry name" value="Bact_solute-bd_prot1"/>
</dbReference>
<dbReference type="EMBL" id="JAAVUN010000024">
    <property type="protein sequence ID" value="NKE10423.1"/>
    <property type="molecule type" value="Genomic_DNA"/>
</dbReference>
<comment type="similarity">
    <text evidence="2">Belongs to the bacterial solute-binding protein 1 family.</text>
</comment>
<dbReference type="Proteomes" id="UP000521379">
    <property type="component" value="Unassembled WGS sequence"/>
</dbReference>
<evidence type="ECO:0000256" key="3">
    <source>
        <dbReference type="ARBA" id="ARBA00022448"/>
    </source>
</evidence>
<comment type="caution">
    <text evidence="5">The sequence shown here is derived from an EMBL/GenBank/DDBJ whole genome shotgun (WGS) entry which is preliminary data.</text>
</comment>
<keyword evidence="6" id="KW-1185">Reference proteome</keyword>
<dbReference type="SUPFAM" id="SSF53850">
    <property type="entry name" value="Periplasmic binding protein-like II"/>
    <property type="match status" value="1"/>
</dbReference>
<accession>A0A846TPQ7</accession>
<dbReference type="GO" id="GO:0030313">
    <property type="term" value="C:cell envelope"/>
    <property type="evidence" value="ECO:0007669"/>
    <property type="project" value="UniProtKB-SubCell"/>
</dbReference>
<dbReference type="Gene3D" id="3.40.190.10">
    <property type="entry name" value="Periplasmic binding protein-like II"/>
    <property type="match status" value="1"/>
</dbReference>
<evidence type="ECO:0000256" key="4">
    <source>
        <dbReference type="ARBA" id="ARBA00022729"/>
    </source>
</evidence>
<keyword evidence="3" id="KW-0813">Transport</keyword>
<reference evidence="5 6" key="1">
    <citation type="submission" date="2020-02" db="EMBL/GenBank/DDBJ databases">
        <authorList>
            <person name="Sun Q."/>
        </authorList>
    </citation>
    <scope>NUCLEOTIDE SEQUENCE [LARGE SCALE GENOMIC DNA]</scope>
    <source>
        <strain evidence="5 6">YIM 13062</strain>
    </source>
</reference>
<gene>
    <name evidence="5" type="ORF">GTW58_10880</name>
</gene>
<dbReference type="Pfam" id="PF13416">
    <property type="entry name" value="SBP_bac_8"/>
    <property type="match status" value="1"/>
</dbReference>
<name>A0A846TPQ7_9MICC</name>
<organism evidence="5 6">
    <name type="scientific">Kocuria subflava</name>
    <dbReference type="NCBI Taxonomy" id="1736139"/>
    <lineage>
        <taxon>Bacteria</taxon>
        <taxon>Bacillati</taxon>
        <taxon>Actinomycetota</taxon>
        <taxon>Actinomycetes</taxon>
        <taxon>Micrococcales</taxon>
        <taxon>Micrococcaceae</taxon>
        <taxon>Kocuria</taxon>
    </lineage>
</organism>
<keyword evidence="4" id="KW-0732">Signal</keyword>
<comment type="subcellular location">
    <subcellularLocation>
        <location evidence="1">Cell envelope</location>
    </subcellularLocation>
</comment>
<sequence>MVTTAGLVLSGCGQGGEQNNNVIDYWLWDTQQMPAYQQCADLFQEENPEYTVNVTQTGWGDYWQRLTAGFLADTGPDVFVNHVSRYPQYADLDVLLPLDEQPATADQREDDYAEGLTDIWTGSDGHRYGSPKDWDTIAMFYNNQHLEDAGVSPEELGSLEWNPEDGGSFEATIAHLTVDSNGVRGDEPGFDKDNVAVYGLGLSDAGGGTFGQGQWSAFANSNGWQATDTPLWGTEYNYDDPQLHETLDWYFGLSDKGYMPRFGQFNEDDGTLQQLMSGSVAVVTDGSWMIPAYAGNESVDVGTARLPAGPNGTAPSMINGLADSISAETDNPEAAAQWVEFLGSEQCQSVVAEAAVVFPAREDAVERTEDIWREQGINTEAFTGPIDDGDTFFMPVTSHGADVTALTGPAFQEIWADRPPSAEVLDPMNGAINDLFIADAAAQED</sequence>
<dbReference type="RefSeq" id="WP_157980542.1">
    <property type="nucleotide sequence ID" value="NZ_JAAVUN010000024.1"/>
</dbReference>
<dbReference type="AlphaFoldDB" id="A0A846TPQ7"/>
<proteinExistence type="inferred from homology"/>
<evidence type="ECO:0000313" key="6">
    <source>
        <dbReference type="Proteomes" id="UP000521379"/>
    </source>
</evidence>
<evidence type="ECO:0000256" key="2">
    <source>
        <dbReference type="ARBA" id="ARBA00008520"/>
    </source>
</evidence>
<evidence type="ECO:0000313" key="5">
    <source>
        <dbReference type="EMBL" id="NKE10423.1"/>
    </source>
</evidence>
<evidence type="ECO:0000256" key="1">
    <source>
        <dbReference type="ARBA" id="ARBA00004196"/>
    </source>
</evidence>
<dbReference type="InterPro" id="IPR006059">
    <property type="entry name" value="SBP"/>
</dbReference>